<comment type="subcellular location">
    <subcellularLocation>
        <location evidence="1">Endomembrane system</location>
        <topology evidence="1">Multi-pass membrane protein</topology>
    </subcellularLocation>
</comment>
<dbReference type="KEGG" id="mflg:ABS361_00740"/>
<dbReference type="Gene3D" id="3.40.50.720">
    <property type="entry name" value="NAD(P)-binding Rossmann-like Domain"/>
    <property type="match status" value="1"/>
</dbReference>
<proteinExistence type="predicted"/>
<organism evidence="13">
    <name type="scientific">Methyloraptor flagellatus</name>
    <dbReference type="NCBI Taxonomy" id="3162530"/>
    <lineage>
        <taxon>Bacteria</taxon>
        <taxon>Pseudomonadati</taxon>
        <taxon>Pseudomonadota</taxon>
        <taxon>Alphaproteobacteria</taxon>
        <taxon>Hyphomicrobiales</taxon>
        <taxon>Ancalomicrobiaceae</taxon>
        <taxon>Methyloraptor</taxon>
    </lineage>
</organism>
<dbReference type="InterPro" id="IPR003148">
    <property type="entry name" value="RCK_N"/>
</dbReference>
<sequence length="642" mass="66753">MAGAIDLTAMKDTLLVLGTAGVIVPLMHRLKISPVLGFLAAGAVLGPHGLGAFESGRRWLHWITIENRDEIAGIADFGVVFLLFVIGLELSLGRLAIMRRLVFGLGAFQVLLSALLIGVVATWTGLEPSAALVVGACLSLSSTAIVVEVLAEQKRLTSITGRATFAILLFQDLAVVPILFLVETLGHGGSEASVFAGLGLALLKGIGAIAAITVSGRLLLRPLFRIVADTDNVELFMAATLLVVIGTGVATAVAGLSMALGAFVAGLLLAETEYRRAIEATIEPFKGLLLGVFFFSVGMGVDIPAVLANPWPVFSGALVLLLIKGVVTGLGARVFGLAPSHAIKTALLIGPGGEFAFIVIGLAVGLKLVPPDVAATVLAIVSLTMAAVPILDRIGVRVGRGIEKLVPPDPETLVLPPENPGVRAIVVGHGRVGQLVSGMLDTHRVPHLVIERDPTTVTVGRRKGRPVYFGDATNPVFLKSCGIEEADAVIVSINAADVADTIVETVRAMRPDMVVVARARDDAHARRLYERGATDAVPETIEASLQLSEAALVGLGVPMGPVIASIHEKRDEFRKALKEITARSPHASAEAKRDGFRSRRAAAAPTAKVDKPAAAAAALAPASRAPAPEAPAAPELEAGSKR</sequence>
<evidence type="ECO:0000256" key="10">
    <source>
        <dbReference type="SAM" id="MobiDB-lite"/>
    </source>
</evidence>
<keyword evidence="8" id="KW-0406">Ion transport</keyword>
<evidence type="ECO:0000256" key="4">
    <source>
        <dbReference type="ARBA" id="ARBA00022538"/>
    </source>
</evidence>
<feature type="transmembrane region" description="Helical" evidence="11">
    <location>
        <begin position="287"/>
        <end position="307"/>
    </location>
</feature>
<feature type="transmembrane region" description="Helical" evidence="11">
    <location>
        <begin position="313"/>
        <end position="335"/>
    </location>
</feature>
<feature type="domain" description="RCK N-terminal" evidence="12">
    <location>
        <begin position="421"/>
        <end position="538"/>
    </location>
</feature>
<dbReference type="FunFam" id="3.40.50.720:FF:000036">
    <property type="entry name" value="Glutathione-regulated potassium-efflux system protein KefB"/>
    <property type="match status" value="1"/>
</dbReference>
<dbReference type="GO" id="GO:0006813">
    <property type="term" value="P:potassium ion transport"/>
    <property type="evidence" value="ECO:0007669"/>
    <property type="project" value="UniProtKB-KW"/>
</dbReference>
<feature type="transmembrane region" description="Helical" evidence="11">
    <location>
        <begin position="130"/>
        <end position="151"/>
    </location>
</feature>
<feature type="compositionally biased region" description="Low complexity" evidence="10">
    <location>
        <begin position="601"/>
        <end position="634"/>
    </location>
</feature>
<dbReference type="SUPFAM" id="SSF51735">
    <property type="entry name" value="NAD(P)-binding Rossmann-fold domains"/>
    <property type="match status" value="1"/>
</dbReference>
<evidence type="ECO:0000256" key="1">
    <source>
        <dbReference type="ARBA" id="ARBA00004127"/>
    </source>
</evidence>
<dbReference type="GO" id="GO:0005886">
    <property type="term" value="C:plasma membrane"/>
    <property type="evidence" value="ECO:0007669"/>
    <property type="project" value="TreeGrafter"/>
</dbReference>
<evidence type="ECO:0000256" key="5">
    <source>
        <dbReference type="ARBA" id="ARBA00022692"/>
    </source>
</evidence>
<evidence type="ECO:0000256" key="8">
    <source>
        <dbReference type="ARBA" id="ARBA00023065"/>
    </source>
</evidence>
<accession>A0AAU7XCZ7</accession>
<keyword evidence="3" id="KW-0050">Antiport</keyword>
<dbReference type="InterPro" id="IPR038770">
    <property type="entry name" value="Na+/solute_symporter_sf"/>
</dbReference>
<evidence type="ECO:0000256" key="7">
    <source>
        <dbReference type="ARBA" id="ARBA00022989"/>
    </source>
</evidence>
<evidence type="ECO:0000256" key="6">
    <source>
        <dbReference type="ARBA" id="ARBA00022958"/>
    </source>
</evidence>
<evidence type="ECO:0000313" key="13">
    <source>
        <dbReference type="EMBL" id="XBY44868.1"/>
    </source>
</evidence>
<dbReference type="EMBL" id="CP158568">
    <property type="protein sequence ID" value="XBY44868.1"/>
    <property type="molecule type" value="Genomic_DNA"/>
</dbReference>
<feature type="region of interest" description="Disordered" evidence="10">
    <location>
        <begin position="580"/>
        <end position="642"/>
    </location>
</feature>
<dbReference type="GO" id="GO:1902600">
    <property type="term" value="P:proton transmembrane transport"/>
    <property type="evidence" value="ECO:0007669"/>
    <property type="project" value="InterPro"/>
</dbReference>
<keyword evidence="4" id="KW-0633">Potassium transport</keyword>
<keyword evidence="7 11" id="KW-1133">Transmembrane helix</keyword>
<dbReference type="PANTHER" id="PTHR46157:SF4">
    <property type="entry name" value="K(+) EFFLUX ANTIPORTER 3, CHLOROPLASTIC"/>
    <property type="match status" value="1"/>
</dbReference>
<dbReference type="PANTHER" id="PTHR46157">
    <property type="entry name" value="K(+) EFFLUX ANTIPORTER 3, CHLOROPLASTIC"/>
    <property type="match status" value="1"/>
</dbReference>
<protein>
    <submittedName>
        <fullName evidence="13">Cation:proton antiporter</fullName>
    </submittedName>
</protein>
<dbReference type="GO" id="GO:0012505">
    <property type="term" value="C:endomembrane system"/>
    <property type="evidence" value="ECO:0007669"/>
    <property type="project" value="UniProtKB-SubCell"/>
</dbReference>
<feature type="transmembrane region" description="Helical" evidence="11">
    <location>
        <begin position="102"/>
        <end position="124"/>
    </location>
</feature>
<dbReference type="InterPro" id="IPR006153">
    <property type="entry name" value="Cation/H_exchanger_TM"/>
</dbReference>
<keyword evidence="6" id="KW-0630">Potassium</keyword>
<feature type="transmembrane region" description="Helical" evidence="11">
    <location>
        <begin position="347"/>
        <end position="367"/>
    </location>
</feature>
<feature type="transmembrane region" description="Helical" evidence="11">
    <location>
        <begin position="256"/>
        <end position="275"/>
    </location>
</feature>
<feature type="transmembrane region" description="Helical" evidence="11">
    <location>
        <begin position="194"/>
        <end position="220"/>
    </location>
</feature>
<dbReference type="Pfam" id="PF02254">
    <property type="entry name" value="TrkA_N"/>
    <property type="match status" value="1"/>
</dbReference>
<dbReference type="GO" id="GO:0015297">
    <property type="term" value="F:antiporter activity"/>
    <property type="evidence" value="ECO:0007669"/>
    <property type="project" value="UniProtKB-KW"/>
</dbReference>
<evidence type="ECO:0000256" key="9">
    <source>
        <dbReference type="ARBA" id="ARBA00023136"/>
    </source>
</evidence>
<dbReference type="Pfam" id="PF00999">
    <property type="entry name" value="Na_H_Exchanger"/>
    <property type="match status" value="1"/>
</dbReference>
<evidence type="ECO:0000259" key="12">
    <source>
        <dbReference type="PROSITE" id="PS51201"/>
    </source>
</evidence>
<keyword evidence="5 11" id="KW-0812">Transmembrane</keyword>
<reference evidence="13" key="1">
    <citation type="submission" date="2024-06" db="EMBL/GenBank/DDBJ databases">
        <title>Methylostella associata gen. nov., sp. nov., a novel Ancalomicrobiaceae-affiliated facultatively methylotrophic bacteria that feed on methanotrophs of the genus Methylococcus.</title>
        <authorList>
            <person name="Saltykova V."/>
            <person name="Danilova O.V."/>
            <person name="Oshkin I.Y."/>
            <person name="Belova S.E."/>
            <person name="Pimenov N.V."/>
            <person name="Dedysh S.N."/>
        </authorList>
    </citation>
    <scope>NUCLEOTIDE SEQUENCE</scope>
    <source>
        <strain evidence="13">S20</strain>
    </source>
</reference>
<feature type="transmembrane region" description="Helical" evidence="11">
    <location>
        <begin position="373"/>
        <end position="391"/>
    </location>
</feature>
<dbReference type="PROSITE" id="PS51201">
    <property type="entry name" value="RCK_N"/>
    <property type="match status" value="1"/>
</dbReference>
<keyword evidence="9 11" id="KW-0472">Membrane</keyword>
<feature type="transmembrane region" description="Helical" evidence="11">
    <location>
        <begin position="163"/>
        <end position="182"/>
    </location>
</feature>
<evidence type="ECO:0000256" key="3">
    <source>
        <dbReference type="ARBA" id="ARBA00022449"/>
    </source>
</evidence>
<gene>
    <name evidence="13" type="ORF">ABS361_00740</name>
</gene>
<dbReference type="InterPro" id="IPR036291">
    <property type="entry name" value="NAD(P)-bd_dom_sf"/>
</dbReference>
<evidence type="ECO:0000256" key="2">
    <source>
        <dbReference type="ARBA" id="ARBA00022448"/>
    </source>
</evidence>
<feature type="transmembrane region" description="Helical" evidence="11">
    <location>
        <begin position="71"/>
        <end position="90"/>
    </location>
</feature>
<dbReference type="AlphaFoldDB" id="A0AAU7XCZ7"/>
<dbReference type="RefSeq" id="WP_407049960.1">
    <property type="nucleotide sequence ID" value="NZ_CP158568.1"/>
</dbReference>
<name>A0AAU7XCZ7_9HYPH</name>
<evidence type="ECO:0000256" key="11">
    <source>
        <dbReference type="SAM" id="Phobius"/>
    </source>
</evidence>
<dbReference type="Gene3D" id="1.20.1530.20">
    <property type="match status" value="1"/>
</dbReference>
<keyword evidence="2" id="KW-0813">Transport</keyword>